<evidence type="ECO:0000313" key="1">
    <source>
        <dbReference type="EMBL" id="KAI0066815.1"/>
    </source>
</evidence>
<dbReference type="Proteomes" id="UP000814140">
    <property type="component" value="Unassembled WGS sequence"/>
</dbReference>
<proteinExistence type="predicted"/>
<gene>
    <name evidence="1" type="ORF">BV25DRAFT_1819925</name>
</gene>
<dbReference type="EMBL" id="MU277191">
    <property type="protein sequence ID" value="KAI0066815.1"/>
    <property type="molecule type" value="Genomic_DNA"/>
</dbReference>
<evidence type="ECO:0000313" key="2">
    <source>
        <dbReference type="Proteomes" id="UP000814140"/>
    </source>
</evidence>
<keyword evidence="2" id="KW-1185">Reference proteome</keyword>
<name>A0ACB8TEJ5_9AGAM</name>
<reference evidence="1" key="2">
    <citation type="journal article" date="2022" name="New Phytol.">
        <title>Evolutionary transition to the ectomycorrhizal habit in the genomes of a hyperdiverse lineage of mushroom-forming fungi.</title>
        <authorList>
            <person name="Looney B."/>
            <person name="Miyauchi S."/>
            <person name="Morin E."/>
            <person name="Drula E."/>
            <person name="Courty P.E."/>
            <person name="Kohler A."/>
            <person name="Kuo A."/>
            <person name="LaButti K."/>
            <person name="Pangilinan J."/>
            <person name="Lipzen A."/>
            <person name="Riley R."/>
            <person name="Andreopoulos W."/>
            <person name="He G."/>
            <person name="Johnson J."/>
            <person name="Nolan M."/>
            <person name="Tritt A."/>
            <person name="Barry K.W."/>
            <person name="Grigoriev I.V."/>
            <person name="Nagy L.G."/>
            <person name="Hibbett D."/>
            <person name="Henrissat B."/>
            <person name="Matheny P.B."/>
            <person name="Labbe J."/>
            <person name="Martin F.M."/>
        </authorList>
    </citation>
    <scope>NUCLEOTIDE SEQUENCE</scope>
    <source>
        <strain evidence="1">HHB10654</strain>
    </source>
</reference>
<accession>A0ACB8TEJ5</accession>
<protein>
    <submittedName>
        <fullName evidence="1">Uncharacterized protein</fullName>
    </submittedName>
</protein>
<comment type="caution">
    <text evidence="1">The sequence shown here is derived from an EMBL/GenBank/DDBJ whole genome shotgun (WGS) entry which is preliminary data.</text>
</comment>
<reference evidence="1" key="1">
    <citation type="submission" date="2021-03" db="EMBL/GenBank/DDBJ databases">
        <authorList>
            <consortium name="DOE Joint Genome Institute"/>
            <person name="Ahrendt S."/>
            <person name="Looney B.P."/>
            <person name="Miyauchi S."/>
            <person name="Morin E."/>
            <person name="Drula E."/>
            <person name="Courty P.E."/>
            <person name="Chicoki N."/>
            <person name="Fauchery L."/>
            <person name="Kohler A."/>
            <person name="Kuo A."/>
            <person name="Labutti K."/>
            <person name="Pangilinan J."/>
            <person name="Lipzen A."/>
            <person name="Riley R."/>
            <person name="Andreopoulos W."/>
            <person name="He G."/>
            <person name="Johnson J."/>
            <person name="Barry K.W."/>
            <person name="Grigoriev I.V."/>
            <person name="Nagy L."/>
            <person name="Hibbett D."/>
            <person name="Henrissat B."/>
            <person name="Matheny P.B."/>
            <person name="Labbe J."/>
            <person name="Martin F."/>
        </authorList>
    </citation>
    <scope>NUCLEOTIDE SEQUENCE</scope>
    <source>
        <strain evidence="1">HHB10654</strain>
    </source>
</reference>
<sequence>MSNTRRRRGAAELDEDPNKMYERLYSHEVEWVKQQPYLESKGYMLRPRLRPGWIPSWRTNGKDPEYCEDAHVLPFRNVLVDATRISDGKLVYIKRVKTGDQELAIALFLQAGSLRDDPRNHSVPILDVFPDLNHEGHSYIVMPFLQLMDRPEFTSIGEIVDFADQILEGLVFLHEHGVAHRDCSRKNIMMDAGALYPLGVHPVADQFLPDGVTPLRNNVLTRSAVGVKYYFVDYGISSHILANQDKLVVGMDGRDREVPELSSTVPYDPFKVDIFTIGNVFRREFHDNYSNVEFFAPIIESMVRLDPARRPTAAEALEQWQTIRRGVSALHRSWRPKPSQETRFVAAVLDFFNIISSGLRLSKWMIGWR</sequence>
<organism evidence="1 2">
    <name type="scientific">Artomyces pyxidatus</name>
    <dbReference type="NCBI Taxonomy" id="48021"/>
    <lineage>
        <taxon>Eukaryota</taxon>
        <taxon>Fungi</taxon>
        <taxon>Dikarya</taxon>
        <taxon>Basidiomycota</taxon>
        <taxon>Agaricomycotina</taxon>
        <taxon>Agaricomycetes</taxon>
        <taxon>Russulales</taxon>
        <taxon>Auriscalpiaceae</taxon>
        <taxon>Artomyces</taxon>
    </lineage>
</organism>